<gene>
    <name evidence="1" type="ORF">HUJ06_030459</name>
</gene>
<reference evidence="1 2" key="1">
    <citation type="journal article" date="2020" name="Mol. Biol. Evol.">
        <title>Distinct Expression and Methylation Patterns for Genes with Different Fates following a Single Whole-Genome Duplication in Flowering Plants.</title>
        <authorList>
            <person name="Shi T."/>
            <person name="Rahmani R.S."/>
            <person name="Gugger P.F."/>
            <person name="Wang M."/>
            <person name="Li H."/>
            <person name="Zhang Y."/>
            <person name="Li Z."/>
            <person name="Wang Q."/>
            <person name="Van de Peer Y."/>
            <person name="Marchal K."/>
            <person name="Chen J."/>
        </authorList>
    </citation>
    <scope>NUCLEOTIDE SEQUENCE [LARGE SCALE GENOMIC DNA]</scope>
    <source>
        <tissue evidence="1">Leaf</tissue>
    </source>
</reference>
<protein>
    <submittedName>
        <fullName evidence="1">Uncharacterized protein</fullName>
    </submittedName>
</protein>
<comment type="caution">
    <text evidence="1">The sequence shown here is derived from an EMBL/GenBank/DDBJ whole genome shotgun (WGS) entry which is preliminary data.</text>
</comment>
<dbReference type="InterPro" id="IPR040040">
    <property type="entry name" value="ATG11"/>
</dbReference>
<accession>A0A822YBV4</accession>
<dbReference type="PANTHER" id="PTHR13222:SF1">
    <property type="entry name" value="RB1-INDUCIBLE COILED-COIL PROTEIN 1"/>
    <property type="match status" value="1"/>
</dbReference>
<proteinExistence type="predicted"/>
<dbReference type="GO" id="GO:0000045">
    <property type="term" value="P:autophagosome assembly"/>
    <property type="evidence" value="ECO:0007669"/>
    <property type="project" value="InterPro"/>
</dbReference>
<dbReference type="Proteomes" id="UP000607653">
    <property type="component" value="Unassembled WGS sequence"/>
</dbReference>
<sequence length="70" mass="8264">MGQVYFLCMSKMKMVPFAEVVRRKASMRLYMDMAGQLAERLATKREVEVRRREQFLKAQSAFLPRDVFEG</sequence>
<keyword evidence="2" id="KW-1185">Reference proteome</keyword>
<dbReference type="PANTHER" id="PTHR13222">
    <property type="entry name" value="RB1-INDUCIBLE COILED-COIL"/>
    <property type="match status" value="1"/>
</dbReference>
<evidence type="ECO:0000313" key="2">
    <source>
        <dbReference type="Proteomes" id="UP000607653"/>
    </source>
</evidence>
<evidence type="ECO:0000313" key="1">
    <source>
        <dbReference type="EMBL" id="DAD28991.1"/>
    </source>
</evidence>
<dbReference type="EMBL" id="DUZY01000002">
    <property type="protein sequence ID" value="DAD28991.1"/>
    <property type="molecule type" value="Genomic_DNA"/>
</dbReference>
<organism evidence="1 2">
    <name type="scientific">Nelumbo nucifera</name>
    <name type="common">Sacred lotus</name>
    <dbReference type="NCBI Taxonomy" id="4432"/>
    <lineage>
        <taxon>Eukaryota</taxon>
        <taxon>Viridiplantae</taxon>
        <taxon>Streptophyta</taxon>
        <taxon>Embryophyta</taxon>
        <taxon>Tracheophyta</taxon>
        <taxon>Spermatophyta</taxon>
        <taxon>Magnoliopsida</taxon>
        <taxon>Proteales</taxon>
        <taxon>Nelumbonaceae</taxon>
        <taxon>Nelumbo</taxon>
    </lineage>
</organism>
<name>A0A822YBV4_NELNU</name>
<dbReference type="AlphaFoldDB" id="A0A822YBV4"/>